<dbReference type="Proteomes" id="UP000654370">
    <property type="component" value="Unassembled WGS sequence"/>
</dbReference>
<feature type="compositionally biased region" description="Polar residues" evidence="10">
    <location>
        <begin position="172"/>
        <end position="189"/>
    </location>
</feature>
<feature type="compositionally biased region" description="Basic and acidic residues" evidence="10">
    <location>
        <begin position="160"/>
        <end position="171"/>
    </location>
</feature>
<evidence type="ECO:0000313" key="14">
    <source>
        <dbReference type="EMBL" id="KAG2181921.1"/>
    </source>
</evidence>
<evidence type="ECO:0000256" key="8">
    <source>
        <dbReference type="ARBA" id="ARBA00023170"/>
    </source>
</evidence>
<feature type="modified residue" description="4-aspartylphosphate" evidence="9">
    <location>
        <position position="1160"/>
    </location>
</feature>
<evidence type="ECO:0000256" key="2">
    <source>
        <dbReference type="ARBA" id="ARBA00022553"/>
    </source>
</evidence>
<dbReference type="CDD" id="cd17546">
    <property type="entry name" value="REC_hyHK_CKI1_RcsC-like"/>
    <property type="match status" value="1"/>
</dbReference>
<name>A0A8H7PZC9_MORIS</name>
<keyword evidence="6" id="KW-0157">Chromophore</keyword>
<feature type="region of interest" description="Disordered" evidence="10">
    <location>
        <begin position="1015"/>
        <end position="1051"/>
    </location>
</feature>
<evidence type="ECO:0000256" key="10">
    <source>
        <dbReference type="SAM" id="MobiDB-lite"/>
    </source>
</evidence>
<dbReference type="InterPro" id="IPR035965">
    <property type="entry name" value="PAS-like_dom_sf"/>
</dbReference>
<dbReference type="InterPro" id="IPR003661">
    <property type="entry name" value="HisK_dim/P_dom"/>
</dbReference>
<dbReference type="InterPro" id="IPR003594">
    <property type="entry name" value="HATPase_dom"/>
</dbReference>
<dbReference type="GO" id="GO:0009584">
    <property type="term" value="P:detection of visible light"/>
    <property type="evidence" value="ECO:0007669"/>
    <property type="project" value="InterPro"/>
</dbReference>
<feature type="domain" description="Response regulatory" evidence="13">
    <location>
        <begin position="1101"/>
        <end position="1233"/>
    </location>
</feature>
<dbReference type="Pfam" id="PF02518">
    <property type="entry name" value="HATPase_c"/>
    <property type="match status" value="1"/>
</dbReference>
<dbReference type="InterPro" id="IPR043150">
    <property type="entry name" value="Phytochrome_PHY_sf"/>
</dbReference>
<evidence type="ECO:0000259" key="12">
    <source>
        <dbReference type="PROSITE" id="PS50109"/>
    </source>
</evidence>
<dbReference type="Gene3D" id="3.30.565.10">
    <property type="entry name" value="Histidine kinase-like ATPase, C-terminal domain"/>
    <property type="match status" value="1"/>
</dbReference>
<reference evidence="14" key="1">
    <citation type="submission" date="2020-12" db="EMBL/GenBank/DDBJ databases">
        <title>Metabolic potential, ecology and presence of endohyphal bacteria is reflected in genomic diversity of Mucoromycotina.</title>
        <authorList>
            <person name="Muszewska A."/>
            <person name="Okrasinska A."/>
            <person name="Steczkiewicz K."/>
            <person name="Drgas O."/>
            <person name="Orlowska M."/>
            <person name="Perlinska-Lenart U."/>
            <person name="Aleksandrzak-Piekarczyk T."/>
            <person name="Szatraj K."/>
            <person name="Zielenkiewicz U."/>
            <person name="Pilsyk S."/>
            <person name="Malc E."/>
            <person name="Mieczkowski P."/>
            <person name="Kruszewska J.S."/>
            <person name="Biernat P."/>
            <person name="Pawlowska J."/>
        </authorList>
    </citation>
    <scope>NUCLEOTIDE SEQUENCE</scope>
    <source>
        <strain evidence="14">WA0000067209</strain>
    </source>
</reference>
<keyword evidence="8" id="KW-0675">Receptor</keyword>
<dbReference type="Pfam" id="PF01590">
    <property type="entry name" value="GAF"/>
    <property type="match status" value="1"/>
</dbReference>
<protein>
    <submittedName>
        <fullName evidence="14">Uncharacterized protein</fullName>
    </submittedName>
</protein>
<dbReference type="InterPro" id="IPR016132">
    <property type="entry name" value="Phyto_chromo_attachment"/>
</dbReference>
<evidence type="ECO:0000256" key="7">
    <source>
        <dbReference type="ARBA" id="ARBA00023012"/>
    </source>
</evidence>
<dbReference type="InterPro" id="IPR029016">
    <property type="entry name" value="GAF-like_dom_sf"/>
</dbReference>
<dbReference type="PRINTS" id="PR00344">
    <property type="entry name" value="BCTRLSENSOR"/>
</dbReference>
<evidence type="ECO:0000256" key="9">
    <source>
        <dbReference type="PROSITE-ProRule" id="PRU00169"/>
    </source>
</evidence>
<dbReference type="PANTHER" id="PTHR45339:SF1">
    <property type="entry name" value="HYBRID SIGNAL TRANSDUCTION HISTIDINE KINASE J"/>
    <property type="match status" value="1"/>
</dbReference>
<dbReference type="InterPro" id="IPR036097">
    <property type="entry name" value="HisK_dim/P_sf"/>
</dbReference>
<dbReference type="PROSITE" id="PS50046">
    <property type="entry name" value="PHYTOCHROME_2"/>
    <property type="match status" value="1"/>
</dbReference>
<dbReference type="GO" id="GO:0009881">
    <property type="term" value="F:photoreceptor activity"/>
    <property type="evidence" value="ECO:0007669"/>
    <property type="project" value="UniProtKB-KW"/>
</dbReference>
<keyword evidence="5" id="KW-0418">Kinase</keyword>
<dbReference type="SUPFAM" id="SSF47384">
    <property type="entry name" value="Homodimeric domain of signal transducing histidine kinase"/>
    <property type="match status" value="1"/>
</dbReference>
<dbReference type="SMART" id="SM00388">
    <property type="entry name" value="HisKA"/>
    <property type="match status" value="1"/>
</dbReference>
<evidence type="ECO:0000256" key="3">
    <source>
        <dbReference type="ARBA" id="ARBA00022606"/>
    </source>
</evidence>
<dbReference type="SUPFAM" id="SSF55874">
    <property type="entry name" value="ATPase domain of HSP90 chaperone/DNA topoisomerase II/histidine kinase"/>
    <property type="match status" value="1"/>
</dbReference>
<dbReference type="Pfam" id="PF00072">
    <property type="entry name" value="Response_reg"/>
    <property type="match status" value="1"/>
</dbReference>
<feature type="compositionally biased region" description="Low complexity" evidence="10">
    <location>
        <begin position="1019"/>
        <end position="1033"/>
    </location>
</feature>
<gene>
    <name evidence="14" type="ORF">INT43_006846</name>
</gene>
<dbReference type="InterPro" id="IPR005467">
    <property type="entry name" value="His_kinase_dom"/>
</dbReference>
<evidence type="ECO:0000259" key="11">
    <source>
        <dbReference type="PROSITE" id="PS50046"/>
    </source>
</evidence>
<keyword evidence="1" id="KW-0600">Photoreceptor protein</keyword>
<keyword evidence="3" id="KW-0716">Sensory transduction</keyword>
<dbReference type="Pfam" id="PF00360">
    <property type="entry name" value="PHY"/>
    <property type="match status" value="1"/>
</dbReference>
<dbReference type="InterPro" id="IPR036890">
    <property type="entry name" value="HATPase_C_sf"/>
</dbReference>
<dbReference type="SMART" id="SM00387">
    <property type="entry name" value="HATPase_c"/>
    <property type="match status" value="1"/>
</dbReference>
<dbReference type="InterPro" id="IPR013515">
    <property type="entry name" value="Phytochrome_cen-reg"/>
</dbReference>
<feature type="region of interest" description="Disordered" evidence="10">
    <location>
        <begin position="537"/>
        <end position="568"/>
    </location>
</feature>
<dbReference type="Pfam" id="PF08446">
    <property type="entry name" value="PAS_2"/>
    <property type="match status" value="1"/>
</dbReference>
<dbReference type="PROSITE" id="PS50109">
    <property type="entry name" value="HIS_KIN"/>
    <property type="match status" value="1"/>
</dbReference>
<evidence type="ECO:0000256" key="6">
    <source>
        <dbReference type="ARBA" id="ARBA00022991"/>
    </source>
</evidence>
<dbReference type="InterPro" id="IPR011006">
    <property type="entry name" value="CheY-like_superfamily"/>
</dbReference>
<dbReference type="SMART" id="SM00448">
    <property type="entry name" value="REC"/>
    <property type="match status" value="1"/>
</dbReference>
<keyword evidence="7" id="KW-0902">Two-component regulatory system</keyword>
<dbReference type="SUPFAM" id="SSF55785">
    <property type="entry name" value="PYP-like sensor domain (PAS domain)"/>
    <property type="match status" value="1"/>
</dbReference>
<dbReference type="Gene3D" id="1.10.287.130">
    <property type="match status" value="1"/>
</dbReference>
<dbReference type="OrthoDB" id="60033at2759"/>
<dbReference type="Pfam" id="PF00512">
    <property type="entry name" value="HisKA"/>
    <property type="match status" value="1"/>
</dbReference>
<dbReference type="SUPFAM" id="SSF55781">
    <property type="entry name" value="GAF domain-like"/>
    <property type="match status" value="2"/>
</dbReference>
<dbReference type="SUPFAM" id="SSF52172">
    <property type="entry name" value="CheY-like"/>
    <property type="match status" value="1"/>
</dbReference>
<dbReference type="CDD" id="cd16922">
    <property type="entry name" value="HATPase_EvgS-ArcB-TorS-like"/>
    <property type="match status" value="1"/>
</dbReference>
<dbReference type="GO" id="GO:0006355">
    <property type="term" value="P:regulation of DNA-templated transcription"/>
    <property type="evidence" value="ECO:0007669"/>
    <property type="project" value="InterPro"/>
</dbReference>
<dbReference type="Gene3D" id="3.30.450.20">
    <property type="entry name" value="PAS domain"/>
    <property type="match status" value="1"/>
</dbReference>
<dbReference type="Gene3D" id="3.30.450.270">
    <property type="match status" value="1"/>
</dbReference>
<proteinExistence type="predicted"/>
<dbReference type="InterPro" id="IPR013654">
    <property type="entry name" value="PAS_2"/>
</dbReference>
<dbReference type="EMBL" id="JAEPQZ010000004">
    <property type="protein sequence ID" value="KAG2181921.1"/>
    <property type="molecule type" value="Genomic_DNA"/>
</dbReference>
<dbReference type="InterPro" id="IPR001789">
    <property type="entry name" value="Sig_transdc_resp-reg_receiver"/>
</dbReference>
<organism evidence="14 15">
    <name type="scientific">Mortierella isabellina</name>
    <name type="common">Filamentous fungus</name>
    <name type="synonym">Umbelopsis isabellina</name>
    <dbReference type="NCBI Taxonomy" id="91625"/>
    <lineage>
        <taxon>Eukaryota</taxon>
        <taxon>Fungi</taxon>
        <taxon>Fungi incertae sedis</taxon>
        <taxon>Mucoromycota</taxon>
        <taxon>Mucoromycotina</taxon>
        <taxon>Umbelopsidomycetes</taxon>
        <taxon>Umbelopsidales</taxon>
        <taxon>Umbelopsidaceae</taxon>
        <taxon>Umbelopsis</taxon>
    </lineage>
</organism>
<evidence type="ECO:0000256" key="1">
    <source>
        <dbReference type="ARBA" id="ARBA00022543"/>
    </source>
</evidence>
<comment type="caution">
    <text evidence="14">The sequence shown here is derived from an EMBL/GenBank/DDBJ whole genome shotgun (WGS) entry which is preliminary data.</text>
</comment>
<feature type="domain" description="Phytochrome chromophore attachment site" evidence="11">
    <location>
        <begin position="268"/>
        <end position="415"/>
    </location>
</feature>
<evidence type="ECO:0000259" key="13">
    <source>
        <dbReference type="PROSITE" id="PS50110"/>
    </source>
</evidence>
<evidence type="ECO:0000256" key="4">
    <source>
        <dbReference type="ARBA" id="ARBA00022679"/>
    </source>
</evidence>
<dbReference type="GO" id="GO:0000155">
    <property type="term" value="F:phosphorelay sensor kinase activity"/>
    <property type="evidence" value="ECO:0007669"/>
    <property type="project" value="InterPro"/>
</dbReference>
<evidence type="ECO:0000313" key="15">
    <source>
        <dbReference type="Proteomes" id="UP000654370"/>
    </source>
</evidence>
<evidence type="ECO:0000256" key="5">
    <source>
        <dbReference type="ARBA" id="ARBA00022777"/>
    </source>
</evidence>
<feature type="region of interest" description="Disordered" evidence="10">
    <location>
        <begin position="150"/>
        <end position="190"/>
    </location>
</feature>
<dbReference type="SMART" id="SM00065">
    <property type="entry name" value="GAF"/>
    <property type="match status" value="1"/>
</dbReference>
<dbReference type="CDD" id="cd00082">
    <property type="entry name" value="HisKA"/>
    <property type="match status" value="1"/>
</dbReference>
<keyword evidence="15" id="KW-1185">Reference proteome</keyword>
<keyword evidence="4" id="KW-0808">Transferase</keyword>
<dbReference type="Gene3D" id="3.30.450.40">
    <property type="match status" value="1"/>
</dbReference>
<dbReference type="FunFam" id="3.30.565.10:FF:000010">
    <property type="entry name" value="Sensor histidine kinase RcsC"/>
    <property type="match status" value="1"/>
</dbReference>
<keyword evidence="2 9" id="KW-0597">Phosphoprotein</keyword>
<dbReference type="PANTHER" id="PTHR45339">
    <property type="entry name" value="HYBRID SIGNAL TRANSDUCTION HISTIDINE KINASE J"/>
    <property type="match status" value="1"/>
</dbReference>
<dbReference type="AlphaFoldDB" id="A0A8H7PZC9"/>
<dbReference type="InterPro" id="IPR004358">
    <property type="entry name" value="Sig_transdc_His_kin-like_C"/>
</dbReference>
<dbReference type="Gene3D" id="3.40.50.2300">
    <property type="match status" value="1"/>
</dbReference>
<dbReference type="PROSITE" id="PS50110">
    <property type="entry name" value="RESPONSE_REGULATORY"/>
    <property type="match status" value="1"/>
</dbReference>
<dbReference type="InterPro" id="IPR003018">
    <property type="entry name" value="GAF"/>
</dbReference>
<feature type="domain" description="Histidine kinase" evidence="12">
    <location>
        <begin position="790"/>
        <end position="1012"/>
    </location>
</feature>
<accession>A0A8H7PZC9</accession>
<sequence>MALSGEPHVLSEKLTEPDDSHLLSLENDNLYVKHNDRFVPCDQEPIHIPGATQHHGTLIGLNISTLRVEYMSENTPKFFGVPHIKPDHLFELKSFKKLLSDYQRDRIYKYIDSLRDASKVGPSSFVLEVDVSVFYRVKRYNDLLQEHYQTGLPSASSEESTDHGYYSERTENTSIDGSTSRSLPSTITDESPRLSELWQDYSDDEDSDREDSNNPYKKRFYCSMHRSQKNPGLLILELEAFNRLSEVAYDKFFFGLNTLVHTFEHAKNIEDLCGLAVRYVQHVTAYERVMMYQFDDEWNGVVIAETLATDSDAESYMGIHFPSSDIPKQARDLYLSNKSRYLCDRSAPTSRLLQANRSRHPSQAPAARPLDMTYCHLRAMSPVHLIYLGHMGVESSMSIAVTVYGKLWGLICCHHMFALPVTFQARTACAYLGTLISTHLENMINTQRFDQCHQVRTLAEQYWSGYNVTQKDKTEALLSSTHRLSEVAKASAASNVIPNEKAEDSSPEDEYCSSCDERDYFDESVAERLEGLDIDVGADTYRGQRKQSDKSTSGPHPKKFRRRRDHDSRSVQDWSRMYERFVRAAGPTVCNLFGADYMLFMIQGRSIAIPSPALMPDPEAVSRFAQYLQTVRLKKTVVSNNISKDFHGMESTRGLSGAIYLPLSDDGSDFAIFCRQEQVVNVTWAGEPVMKTQLAGVQSYSGDIHQTLLPRKSFQRWTQTIQGSSASWTTHVNPELLLTTLSVFQESLKTWKNRMLRIDGREARYRNNQLEQAKRLAEESDKKKSLLLANVSHEVRTPLHGISGVIDLLLDTELSADQTQMLKEADQATKTLTTIINDLLDFSKLERGQIRIQKSAFNLVEAIIEVCGAFDVRFKEKGIAFTVDIDPSLPQWTVGDCDRLKQVFRNFVSNAFKYTFRGRVTASATLVNVEDDGKVIVKIAVKDTGIGIPLDRQELIFEKFVQGDDSLSNSNTGIGLGLAVSHTLAKVMGGEVGLQSTPNVGSEFFIKLPLEPVDEHSGARPSISPSSVSGSSVEKVRKRPPLSDRHLSLSPPKIHLRPEIKHELLGNFSSPTEAISPYPVMETAQISQVLSALDTPNSTFRVLCVEDNKLNQALICRMMQKLHYTYDVADNGQEAIDIYTQANIKSGDSQRDAFDVILMDLQMPVCDGFEATRQILNFQKQTLNTSIVPAPIIAVTAQAMNGDREICLSKGMRGYVSKPIDFQVMRQLLEGLRCQKLLREQDPYTS</sequence>